<reference evidence="2 3" key="1">
    <citation type="submission" date="2008-10" db="EMBL/GenBank/DDBJ databases">
        <title>Draft genome sequence of Parabacteroides johnsonii (DSM 18315).</title>
        <authorList>
            <person name="Sudarsanam P."/>
            <person name="Ley R."/>
            <person name="Guruge J."/>
            <person name="Turnbaugh P.J."/>
            <person name="Mahowald M."/>
            <person name="Liep D."/>
            <person name="Gordon J."/>
        </authorList>
    </citation>
    <scope>NUCLEOTIDE SEQUENCE [LARGE SCALE GENOMIC DNA]</scope>
    <source>
        <strain evidence="2 3">DSM 18315</strain>
    </source>
</reference>
<sequence length="233" mass="26653">MRIKTLLLVILALTIYPLYAQETTDHYIEVIGTSEIEIVPDKIHYIIEIREYFEEEFDGKSKPEEYHTKVPLSQIEQGLRKNLAEAGITQDAIRTQEIGDYWRKQGQDFLVSKQFDITLTDFKQIDEIIKRINTKGINTMRIGELENKDILAYHQKGKIEALKAAQRKAAYLVEALGKKLGDVLRIVEGDNTSGLPFAQSNVSNVMSSNAASFDSFRTIKKNYSVMVRFEITD</sequence>
<dbReference type="GO" id="GO:0006974">
    <property type="term" value="P:DNA damage response"/>
    <property type="evidence" value="ECO:0007669"/>
    <property type="project" value="TreeGrafter"/>
</dbReference>
<dbReference type="InterPro" id="IPR007497">
    <property type="entry name" value="SIMPL/DUF541"/>
</dbReference>
<dbReference type="Gene3D" id="3.30.110.170">
    <property type="entry name" value="Protein of unknown function (DUF541), domain 1"/>
    <property type="match status" value="1"/>
</dbReference>
<evidence type="ECO:0008006" key="4">
    <source>
        <dbReference type="Google" id="ProtNLM"/>
    </source>
</evidence>
<proteinExistence type="predicted"/>
<evidence type="ECO:0000313" key="2">
    <source>
        <dbReference type="EMBL" id="EEC94961.1"/>
    </source>
</evidence>
<evidence type="ECO:0000313" key="3">
    <source>
        <dbReference type="Proteomes" id="UP000005510"/>
    </source>
</evidence>
<name>B7BF67_9BACT</name>
<dbReference type="GeneID" id="93406742"/>
<dbReference type="InterPro" id="IPR052022">
    <property type="entry name" value="26kDa_periplasmic_antigen"/>
</dbReference>
<organism evidence="2 3">
    <name type="scientific">Parabacteroides johnsonii DSM 18315</name>
    <dbReference type="NCBI Taxonomy" id="537006"/>
    <lineage>
        <taxon>Bacteria</taxon>
        <taxon>Pseudomonadati</taxon>
        <taxon>Bacteroidota</taxon>
        <taxon>Bacteroidia</taxon>
        <taxon>Bacteroidales</taxon>
        <taxon>Tannerellaceae</taxon>
        <taxon>Parabacteroides</taxon>
    </lineage>
</organism>
<accession>B7BF67</accession>
<protein>
    <recommendedName>
        <fullName evidence="4">DUF541 domain-containing protein</fullName>
    </recommendedName>
</protein>
<gene>
    <name evidence="2" type="ORF">PRABACTJOHN_03696</name>
</gene>
<comment type="caution">
    <text evidence="2">The sequence shown here is derived from an EMBL/GenBank/DDBJ whole genome shotgun (WGS) entry which is preliminary data.</text>
</comment>
<dbReference type="EMBL" id="ABYH01000379">
    <property type="protein sequence ID" value="EEC94961.1"/>
    <property type="molecule type" value="Genomic_DNA"/>
</dbReference>
<dbReference type="Proteomes" id="UP000005510">
    <property type="component" value="Unassembled WGS sequence"/>
</dbReference>
<dbReference type="Pfam" id="PF04402">
    <property type="entry name" value="SIMPL"/>
    <property type="match status" value="1"/>
</dbReference>
<keyword evidence="1" id="KW-0732">Signal</keyword>
<dbReference type="PANTHER" id="PTHR34387">
    <property type="entry name" value="SLR1258 PROTEIN"/>
    <property type="match status" value="1"/>
</dbReference>
<feature type="signal peptide" evidence="1">
    <location>
        <begin position="1"/>
        <end position="20"/>
    </location>
</feature>
<dbReference type="PANTHER" id="PTHR34387:SF1">
    <property type="entry name" value="PERIPLASMIC IMMUNOGENIC PROTEIN"/>
    <property type="match status" value="1"/>
</dbReference>
<dbReference type="AlphaFoldDB" id="B7BF67"/>
<evidence type="ECO:0000256" key="1">
    <source>
        <dbReference type="SAM" id="SignalP"/>
    </source>
</evidence>
<feature type="chain" id="PRO_5002854302" description="DUF541 domain-containing protein" evidence="1">
    <location>
        <begin position="21"/>
        <end position="233"/>
    </location>
</feature>
<dbReference type="HOGENOM" id="CLU_096029_0_0_10"/>
<dbReference type="STRING" id="537006.PRABACTJOHN_03696"/>
<dbReference type="RefSeq" id="WP_008152093.1">
    <property type="nucleotide sequence ID" value="NZ_CP102285.1"/>
</dbReference>
<reference evidence="2 3" key="2">
    <citation type="submission" date="2008-10" db="EMBL/GenBank/DDBJ databases">
        <authorList>
            <person name="Fulton L."/>
            <person name="Clifton S."/>
            <person name="Fulton B."/>
            <person name="Xu J."/>
            <person name="Minx P."/>
            <person name="Pepin K.H."/>
            <person name="Johnson M."/>
            <person name="Bhonagiri V."/>
            <person name="Nash W.E."/>
            <person name="Mardis E.R."/>
            <person name="Wilson R.K."/>
        </authorList>
    </citation>
    <scope>NUCLEOTIDE SEQUENCE [LARGE SCALE GENOMIC DNA]</scope>
    <source>
        <strain evidence="2 3">DSM 18315</strain>
    </source>
</reference>